<dbReference type="EMBL" id="LRQG01000051">
    <property type="protein sequence ID" value="KXA41506.1"/>
    <property type="molecule type" value="Genomic_DNA"/>
</dbReference>
<sequence length="380" mass="43616">MIFWKNKGKTEHTPRRMSWGSVFLSLLKIANILAIIAMASVGFIDRINPTEHPLWASIGLGFPVLLAINLAFLVIWIFIRPRMLWLPVLGLLLCYSPIRKYTPFNKPKEPPHGSIKVLSYNVYMFAPWDLEKGKSNPIVDYIINSKADIVCLQESDAREAGEELIEKRLKDAYPHHDFVKITDSGGQHMMLLTKFPIIRKERIEYKSAGNISYAYIIDYKGTEVLVVNNHFESNHLSEEDKQSYKNIVKSPLETKDTERASFRLLTKLGEAAAIRSPQVEKVAAFVKTYMDRHVPVILCGDFNDSPISFAHHTLEKQLTDCYIASGNGPGISYHKNGMYFRIDHIFCSDDFEPFEAKVDDKIDNSDHYPIYTWLKYRPKP</sequence>
<dbReference type="InterPro" id="IPR005135">
    <property type="entry name" value="Endo/exonuclease/phosphatase"/>
</dbReference>
<name>A0A133QF48_9BACT</name>
<dbReference type="AlphaFoldDB" id="A0A133QF48"/>
<keyword evidence="5" id="KW-0227">DNA damage</keyword>
<dbReference type="GO" id="GO:0006281">
    <property type="term" value="P:DNA repair"/>
    <property type="evidence" value="ECO:0007669"/>
    <property type="project" value="UniProtKB-KW"/>
</dbReference>
<comment type="cofactor">
    <cofactor evidence="1">
        <name>Mn(2+)</name>
        <dbReference type="ChEBI" id="CHEBI:29035"/>
    </cofactor>
</comment>
<keyword evidence="11" id="KW-0269">Exonuclease</keyword>
<evidence type="ECO:0000256" key="8">
    <source>
        <dbReference type="ARBA" id="ARBA00023204"/>
    </source>
</evidence>
<comment type="cofactor">
    <cofactor evidence="2">
        <name>Mg(2+)</name>
        <dbReference type="ChEBI" id="CHEBI:18420"/>
    </cofactor>
</comment>
<dbReference type="PANTHER" id="PTHR15822">
    <property type="entry name" value="TRAF AND TNF RECEPTOR-ASSOCIATED PROTEIN"/>
    <property type="match status" value="1"/>
</dbReference>
<evidence type="ECO:0000313" key="12">
    <source>
        <dbReference type="Proteomes" id="UP000070533"/>
    </source>
</evidence>
<keyword evidence="7" id="KW-0460">Magnesium</keyword>
<keyword evidence="9" id="KW-1133">Transmembrane helix</keyword>
<dbReference type="Pfam" id="PF03372">
    <property type="entry name" value="Exo_endo_phos"/>
    <property type="match status" value="1"/>
</dbReference>
<evidence type="ECO:0000256" key="7">
    <source>
        <dbReference type="ARBA" id="ARBA00022842"/>
    </source>
</evidence>
<evidence type="ECO:0000256" key="9">
    <source>
        <dbReference type="SAM" id="Phobius"/>
    </source>
</evidence>
<reference evidence="12" key="1">
    <citation type="submission" date="2016-01" db="EMBL/GenBank/DDBJ databases">
        <authorList>
            <person name="Mitreva M."/>
            <person name="Pepin K.H."/>
            <person name="Mihindukulasuriya K.A."/>
            <person name="Fulton R."/>
            <person name="Fronick C."/>
            <person name="O'Laughlin M."/>
            <person name="Miner T."/>
            <person name="Herter B."/>
            <person name="Rosa B.A."/>
            <person name="Cordes M."/>
            <person name="Tomlinson C."/>
            <person name="Wollam A."/>
            <person name="Palsikar V.B."/>
            <person name="Mardis E.R."/>
            <person name="Wilson R.K."/>
        </authorList>
    </citation>
    <scope>NUCLEOTIDE SEQUENCE [LARGE SCALE GENOMIC DNA]</scope>
    <source>
        <strain evidence="12">MJR7716</strain>
    </source>
</reference>
<dbReference type="GO" id="GO:0004519">
    <property type="term" value="F:endonuclease activity"/>
    <property type="evidence" value="ECO:0007669"/>
    <property type="project" value="UniProtKB-KW"/>
</dbReference>
<dbReference type="GO" id="GO:0046872">
    <property type="term" value="F:metal ion binding"/>
    <property type="evidence" value="ECO:0007669"/>
    <property type="project" value="UniProtKB-KW"/>
</dbReference>
<feature type="transmembrane region" description="Helical" evidence="9">
    <location>
        <begin position="21"/>
        <end position="44"/>
    </location>
</feature>
<dbReference type="InterPro" id="IPR036691">
    <property type="entry name" value="Endo/exonu/phosph_ase_sf"/>
</dbReference>
<feature type="transmembrane region" description="Helical" evidence="9">
    <location>
        <begin position="56"/>
        <end position="79"/>
    </location>
</feature>
<protein>
    <submittedName>
        <fullName evidence="11">Endonuclease/exonuclease/phosphatase family protein</fullName>
    </submittedName>
</protein>
<evidence type="ECO:0000256" key="2">
    <source>
        <dbReference type="ARBA" id="ARBA00001946"/>
    </source>
</evidence>
<keyword evidence="9" id="KW-0472">Membrane</keyword>
<keyword evidence="9" id="KW-0812">Transmembrane</keyword>
<proteinExistence type="predicted"/>
<evidence type="ECO:0000259" key="10">
    <source>
        <dbReference type="Pfam" id="PF03372"/>
    </source>
</evidence>
<evidence type="ECO:0000256" key="4">
    <source>
        <dbReference type="ARBA" id="ARBA00022723"/>
    </source>
</evidence>
<dbReference type="InterPro" id="IPR051547">
    <property type="entry name" value="TDP2-like"/>
</dbReference>
<feature type="domain" description="Endonuclease/exonuclease/phosphatase" evidence="10">
    <location>
        <begin position="118"/>
        <end position="367"/>
    </location>
</feature>
<dbReference type="Proteomes" id="UP000070533">
    <property type="component" value="Unassembled WGS sequence"/>
</dbReference>
<evidence type="ECO:0000256" key="1">
    <source>
        <dbReference type="ARBA" id="ARBA00001936"/>
    </source>
</evidence>
<keyword evidence="6" id="KW-0378">Hydrolase</keyword>
<evidence type="ECO:0000256" key="6">
    <source>
        <dbReference type="ARBA" id="ARBA00022801"/>
    </source>
</evidence>
<dbReference type="PANTHER" id="PTHR15822:SF4">
    <property type="entry name" value="TYROSYL-DNA PHOSPHODIESTERASE 2"/>
    <property type="match status" value="1"/>
</dbReference>
<evidence type="ECO:0000313" key="11">
    <source>
        <dbReference type="EMBL" id="KXA41506.1"/>
    </source>
</evidence>
<dbReference type="PATRIC" id="fig|28128.5.peg.850"/>
<evidence type="ECO:0000256" key="3">
    <source>
        <dbReference type="ARBA" id="ARBA00022722"/>
    </source>
</evidence>
<dbReference type="Gene3D" id="3.60.10.10">
    <property type="entry name" value="Endonuclease/exonuclease/phosphatase"/>
    <property type="match status" value="1"/>
</dbReference>
<keyword evidence="11" id="KW-0255">Endonuclease</keyword>
<dbReference type="eggNOG" id="COG3568">
    <property type="taxonomic scope" value="Bacteria"/>
</dbReference>
<keyword evidence="12" id="KW-1185">Reference proteome</keyword>
<dbReference type="SUPFAM" id="SSF56219">
    <property type="entry name" value="DNase I-like"/>
    <property type="match status" value="1"/>
</dbReference>
<comment type="caution">
    <text evidence="11">The sequence shown here is derived from an EMBL/GenBank/DDBJ whole genome shotgun (WGS) entry which is preliminary data.</text>
</comment>
<gene>
    <name evidence="11" type="ORF">HMPREF3226_00843</name>
</gene>
<evidence type="ECO:0000256" key="5">
    <source>
        <dbReference type="ARBA" id="ARBA00022763"/>
    </source>
</evidence>
<keyword evidence="4" id="KW-0479">Metal-binding</keyword>
<dbReference type="STRING" id="28128.HMPREF3226_00843"/>
<accession>A0A133QF48</accession>
<keyword evidence="8" id="KW-0234">DNA repair</keyword>
<dbReference type="GO" id="GO:0004527">
    <property type="term" value="F:exonuclease activity"/>
    <property type="evidence" value="ECO:0007669"/>
    <property type="project" value="UniProtKB-KW"/>
</dbReference>
<keyword evidence="3" id="KW-0540">Nuclease</keyword>
<dbReference type="CDD" id="cd09084">
    <property type="entry name" value="EEP-2"/>
    <property type="match status" value="1"/>
</dbReference>
<organism evidence="11 12">
    <name type="scientific">Prevotella corporis</name>
    <dbReference type="NCBI Taxonomy" id="28128"/>
    <lineage>
        <taxon>Bacteria</taxon>
        <taxon>Pseudomonadati</taxon>
        <taxon>Bacteroidota</taxon>
        <taxon>Bacteroidia</taxon>
        <taxon>Bacteroidales</taxon>
        <taxon>Prevotellaceae</taxon>
        <taxon>Prevotella</taxon>
    </lineage>
</organism>